<protein>
    <submittedName>
        <fullName evidence="1">Uncharacterized protein</fullName>
    </submittedName>
</protein>
<name>A0A0J8B9T5_BETVV</name>
<dbReference type="EMBL" id="KQ090270">
    <property type="protein sequence ID" value="KMS98054.1"/>
    <property type="molecule type" value="Genomic_DNA"/>
</dbReference>
<proteinExistence type="predicted"/>
<evidence type="ECO:0000313" key="2">
    <source>
        <dbReference type="Proteomes" id="UP000035740"/>
    </source>
</evidence>
<sequence length="281" mass="30299">MVASPGNRFGADDVTCGKIRSLGVQSKAHCCATLVANSDHSNPQPAANVNYQGPRPLFRHLGITTRPPRSFRATFGLEEHSPDARNFVAMAGEGRDPILHSPTLTRNALPNNGTLEALVAQGWTWNPPPEPHVPGPSTWLNLRPPPSVGHDAALGGRKRHIRSYSIDGIDEILGDSSSVSKSSKRQQFEQWETKGGLNVASPLASTGFRPKALTDVSMACSMGVEPGEEVTSQVSKKRSAVISPPIPAGKNGFSSALKEMVTLPTNFPLKQLKWIIVFRSW</sequence>
<reference evidence="1 2" key="1">
    <citation type="journal article" date="2014" name="Nature">
        <title>The genome of the recently domesticated crop plant sugar beet (Beta vulgaris).</title>
        <authorList>
            <person name="Dohm J.C."/>
            <person name="Minoche A.E."/>
            <person name="Holtgrawe D."/>
            <person name="Capella-Gutierrez S."/>
            <person name="Zakrzewski F."/>
            <person name="Tafer H."/>
            <person name="Rupp O."/>
            <person name="Sorensen T.R."/>
            <person name="Stracke R."/>
            <person name="Reinhardt R."/>
            <person name="Goesmann A."/>
            <person name="Kraft T."/>
            <person name="Schulz B."/>
            <person name="Stadler P.F."/>
            <person name="Schmidt T."/>
            <person name="Gabaldon T."/>
            <person name="Lehrach H."/>
            <person name="Weisshaar B."/>
            <person name="Himmelbauer H."/>
        </authorList>
    </citation>
    <scope>NUCLEOTIDE SEQUENCE [LARGE SCALE GENOMIC DNA]</scope>
    <source>
        <tissue evidence="1">Taproot</tissue>
    </source>
</reference>
<evidence type="ECO:0000313" key="1">
    <source>
        <dbReference type="EMBL" id="KMS98054.1"/>
    </source>
</evidence>
<accession>A0A0J8B9T5</accession>
<dbReference type="AlphaFoldDB" id="A0A0J8B9T5"/>
<keyword evidence="2" id="KW-1185">Reference proteome</keyword>
<dbReference type="eggNOG" id="KOG1075">
    <property type="taxonomic scope" value="Eukaryota"/>
</dbReference>
<dbReference type="Proteomes" id="UP000035740">
    <property type="component" value="Unassembled WGS sequence"/>
</dbReference>
<organism evidence="1 2">
    <name type="scientific">Beta vulgaris subsp. vulgaris</name>
    <name type="common">Beet</name>
    <dbReference type="NCBI Taxonomy" id="3555"/>
    <lineage>
        <taxon>Eukaryota</taxon>
        <taxon>Viridiplantae</taxon>
        <taxon>Streptophyta</taxon>
        <taxon>Embryophyta</taxon>
        <taxon>Tracheophyta</taxon>
        <taxon>Spermatophyta</taxon>
        <taxon>Magnoliopsida</taxon>
        <taxon>eudicotyledons</taxon>
        <taxon>Gunneridae</taxon>
        <taxon>Pentapetalae</taxon>
        <taxon>Caryophyllales</taxon>
        <taxon>Chenopodiaceae</taxon>
        <taxon>Betoideae</taxon>
        <taxon>Beta</taxon>
    </lineage>
</organism>
<gene>
    <name evidence="1" type="ORF">BVRB_4g096110</name>
</gene>
<dbReference type="Gramene" id="KMS98054">
    <property type="protein sequence ID" value="KMS98054"/>
    <property type="gene ID" value="BVRB_4g096110"/>
</dbReference>